<feature type="compositionally biased region" description="Basic and acidic residues" evidence="1">
    <location>
        <begin position="170"/>
        <end position="179"/>
    </location>
</feature>
<reference evidence="3" key="1">
    <citation type="submission" date="2015-12" db="EMBL/GenBank/DDBJ databases">
        <title>Update maize B73 reference genome by single molecule sequencing technologies.</title>
        <authorList>
            <consortium name="Maize Genome Sequencing Project"/>
            <person name="Ware D."/>
        </authorList>
    </citation>
    <scope>NUCLEOTIDE SEQUENCE [LARGE SCALE GENOMIC DNA]</scope>
    <source>
        <strain evidence="3">cv. B73</strain>
    </source>
</reference>
<feature type="compositionally biased region" description="Polar residues" evidence="1">
    <location>
        <begin position="180"/>
        <end position="193"/>
    </location>
</feature>
<evidence type="ECO:0000313" key="3">
    <source>
        <dbReference type="Proteomes" id="UP000007305"/>
    </source>
</evidence>
<dbReference type="EnsemblPlants" id="Zm00001eb008820_T001">
    <property type="protein sequence ID" value="Zm00001eb008820_P001"/>
    <property type="gene ID" value="Zm00001eb008820"/>
</dbReference>
<dbReference type="FunCoup" id="A0A804LG77">
    <property type="interactions" value="7"/>
</dbReference>
<dbReference type="Gramene" id="Zm00001eb008820_T001">
    <property type="protein sequence ID" value="Zm00001eb008820_P001"/>
    <property type="gene ID" value="Zm00001eb008820"/>
</dbReference>
<proteinExistence type="predicted"/>
<accession>A0A804LG77</accession>
<dbReference type="AlphaFoldDB" id="A0A804LG77"/>
<keyword evidence="3" id="KW-1185">Reference proteome</keyword>
<organism evidence="2 3">
    <name type="scientific">Zea mays</name>
    <name type="common">Maize</name>
    <dbReference type="NCBI Taxonomy" id="4577"/>
    <lineage>
        <taxon>Eukaryota</taxon>
        <taxon>Viridiplantae</taxon>
        <taxon>Streptophyta</taxon>
        <taxon>Embryophyta</taxon>
        <taxon>Tracheophyta</taxon>
        <taxon>Spermatophyta</taxon>
        <taxon>Magnoliopsida</taxon>
        <taxon>Liliopsida</taxon>
        <taxon>Poales</taxon>
        <taxon>Poaceae</taxon>
        <taxon>PACMAD clade</taxon>
        <taxon>Panicoideae</taxon>
        <taxon>Andropogonodae</taxon>
        <taxon>Andropogoneae</taxon>
        <taxon>Tripsacinae</taxon>
        <taxon>Zea</taxon>
    </lineage>
</organism>
<sequence>DERGEDVDGARDDGRVERRVALEPQRVEQHRRVEHDGVDPRELLEDLEEDGDDELRAVAALQEVAERVLDLLRHAARLHDLVELRLHVVGAPDPLEHGLALVQAAALDEAVGRVRHEERAQGEQRRRDACQRQRQPPPPRVDLGRAVVDEVGEQDADGDVELEQDVEPAADPRRRDLRQEQGNGLQQTNVIRL</sequence>
<dbReference type="InParanoid" id="A0A804LG77"/>
<dbReference type="Proteomes" id="UP000007305">
    <property type="component" value="Chromosome 1"/>
</dbReference>
<name>A0A804LG77_MAIZE</name>
<feature type="compositionally biased region" description="Basic and acidic residues" evidence="1">
    <location>
        <begin position="113"/>
        <end position="131"/>
    </location>
</feature>
<feature type="region of interest" description="Disordered" evidence="1">
    <location>
        <begin position="113"/>
        <end position="193"/>
    </location>
</feature>
<evidence type="ECO:0000313" key="2">
    <source>
        <dbReference type="EnsemblPlants" id="Zm00001eb008820_P001"/>
    </source>
</evidence>
<protein>
    <submittedName>
        <fullName evidence="2">Uncharacterized protein</fullName>
    </submittedName>
</protein>
<feature type="region of interest" description="Disordered" evidence="1">
    <location>
        <begin position="1"/>
        <end position="41"/>
    </location>
</feature>
<feature type="compositionally biased region" description="Acidic residues" evidence="1">
    <location>
        <begin position="150"/>
        <end position="168"/>
    </location>
</feature>
<reference evidence="2" key="3">
    <citation type="submission" date="2021-05" db="UniProtKB">
        <authorList>
            <consortium name="EnsemblPlants"/>
        </authorList>
    </citation>
    <scope>IDENTIFICATION</scope>
    <source>
        <strain evidence="2">cv. B73</strain>
    </source>
</reference>
<evidence type="ECO:0000256" key="1">
    <source>
        <dbReference type="SAM" id="MobiDB-lite"/>
    </source>
</evidence>
<reference evidence="2" key="2">
    <citation type="submission" date="2019-07" db="EMBL/GenBank/DDBJ databases">
        <authorList>
            <person name="Seetharam A."/>
            <person name="Woodhouse M."/>
            <person name="Cannon E."/>
        </authorList>
    </citation>
    <scope>NUCLEOTIDE SEQUENCE [LARGE SCALE GENOMIC DNA]</scope>
    <source>
        <strain evidence="2">cv. B73</strain>
    </source>
</reference>